<dbReference type="EMBL" id="CDMZ01001265">
    <property type="protein sequence ID" value="CEM29888.1"/>
    <property type="molecule type" value="Genomic_DNA"/>
</dbReference>
<feature type="compositionally biased region" description="Pro residues" evidence="1">
    <location>
        <begin position="65"/>
        <end position="84"/>
    </location>
</feature>
<feature type="compositionally biased region" description="Low complexity" evidence="1">
    <location>
        <begin position="29"/>
        <end position="42"/>
    </location>
</feature>
<dbReference type="VEuPathDB" id="CryptoDB:Cvel_22128"/>
<dbReference type="PhylomeDB" id="A0A0G4GJE1"/>
<proteinExistence type="predicted"/>
<feature type="region of interest" description="Disordered" evidence="1">
    <location>
        <begin position="1"/>
        <end position="99"/>
    </location>
</feature>
<evidence type="ECO:0000256" key="1">
    <source>
        <dbReference type="SAM" id="MobiDB-lite"/>
    </source>
</evidence>
<protein>
    <submittedName>
        <fullName evidence="2">Uncharacterized protein</fullName>
    </submittedName>
</protein>
<reference evidence="2" key="1">
    <citation type="submission" date="2014-11" db="EMBL/GenBank/DDBJ databases">
        <authorList>
            <person name="Otto D Thomas"/>
            <person name="Naeem Raeece"/>
        </authorList>
    </citation>
    <scope>NUCLEOTIDE SEQUENCE</scope>
</reference>
<organism evidence="2">
    <name type="scientific">Chromera velia CCMP2878</name>
    <dbReference type="NCBI Taxonomy" id="1169474"/>
    <lineage>
        <taxon>Eukaryota</taxon>
        <taxon>Sar</taxon>
        <taxon>Alveolata</taxon>
        <taxon>Colpodellida</taxon>
        <taxon>Chromeraceae</taxon>
        <taxon>Chromera</taxon>
    </lineage>
</organism>
<accession>A0A0G4GJE1</accession>
<evidence type="ECO:0000313" key="2">
    <source>
        <dbReference type="EMBL" id="CEM29888.1"/>
    </source>
</evidence>
<dbReference type="AlphaFoldDB" id="A0A0G4GJE1"/>
<name>A0A0G4GJE1_9ALVE</name>
<sequence length="163" mass="17143">MDTQGTHTPAVSRPRANSAGAPLLSSGFASTPALAAASAAAADVTHQDGGQSPAPFFGHHVAQETPPPPAQPPQDLPLTPPPLATWPSRRLPRSPVFTGKTGVDIEKWKQDVLAASQEVQAIDGPDTFGPVDLAILIRNKVTVEVRDILRAKPLWVTDSTNPQ</sequence>
<gene>
    <name evidence="2" type="ORF">Cvel_22128</name>
</gene>